<keyword evidence="5" id="KW-0804">Transcription</keyword>
<dbReference type="RefSeq" id="WP_200393364.1">
    <property type="nucleotide sequence ID" value="NZ_CP066831.1"/>
</dbReference>
<dbReference type="InterPro" id="IPR036388">
    <property type="entry name" value="WH-like_DNA-bd_sf"/>
</dbReference>
<dbReference type="SUPFAM" id="SSF46785">
    <property type="entry name" value="Winged helix' DNA-binding domain"/>
    <property type="match status" value="1"/>
</dbReference>
<comment type="similarity">
    <text evidence="1">In the C-terminal section; belongs to the class-I pyridoxal-phosphate-dependent aminotransferase family.</text>
</comment>
<gene>
    <name evidence="7" type="ORF">JEQ17_00905</name>
</gene>
<reference evidence="7 8" key="1">
    <citation type="submission" date="2020-12" db="EMBL/GenBank/DDBJ databases">
        <title>A novel species.</title>
        <authorList>
            <person name="Li K."/>
        </authorList>
    </citation>
    <scope>NUCLEOTIDE SEQUENCE [LARGE SCALE GENOMIC DNA]</scope>
    <source>
        <strain evidence="7 8">ZYC-3</strain>
    </source>
</reference>
<dbReference type="EMBL" id="CP066831">
    <property type="protein sequence ID" value="QQM38195.1"/>
    <property type="molecule type" value="Genomic_DNA"/>
</dbReference>
<accession>A0A7T7KTH0</accession>
<dbReference type="SUPFAM" id="SSF53383">
    <property type="entry name" value="PLP-dependent transferases"/>
    <property type="match status" value="1"/>
</dbReference>
<evidence type="ECO:0000313" key="7">
    <source>
        <dbReference type="EMBL" id="QQM38195.1"/>
    </source>
</evidence>
<dbReference type="InterPro" id="IPR036390">
    <property type="entry name" value="WH_DNA-bd_sf"/>
</dbReference>
<organism evidence="7 8">
    <name type="scientific">Streptomyces liliifuscus</name>
    <dbReference type="NCBI Taxonomy" id="2797636"/>
    <lineage>
        <taxon>Bacteria</taxon>
        <taxon>Bacillati</taxon>
        <taxon>Actinomycetota</taxon>
        <taxon>Actinomycetes</taxon>
        <taxon>Kitasatosporales</taxon>
        <taxon>Streptomycetaceae</taxon>
        <taxon>Streptomyces</taxon>
    </lineage>
</organism>
<evidence type="ECO:0000256" key="3">
    <source>
        <dbReference type="ARBA" id="ARBA00023015"/>
    </source>
</evidence>
<dbReference type="InterPro" id="IPR000524">
    <property type="entry name" value="Tscrpt_reg_HTH_GntR"/>
</dbReference>
<evidence type="ECO:0000313" key="8">
    <source>
        <dbReference type="Proteomes" id="UP000595636"/>
    </source>
</evidence>
<evidence type="ECO:0000256" key="1">
    <source>
        <dbReference type="ARBA" id="ARBA00005384"/>
    </source>
</evidence>
<sequence>MDVHVRLDGQRDLSGQIYRQLRTAIHGGLLRPGDPLPPTRVLARRLSVARNTVGVAYERLVAEGYADSKVGSGTFVRTTGLSTPEVAPATDTAGPGLRPRALWARLSPWAAPETTGSTTADHDFRVGLPDARLFPYDAWRPLIARELRLSAVGAVGYGDPAGHAGLRAALARHIGLSRGVRTDPDDVLVTTSTQQALDLIGRVLLEPGDRVAVEEPGYPPARLTFLAQGAEVTGIPVDAEGLLVDAIPPDTRAVYVTPAHQFPLGMPMSLRRRTALLQWARRHGAAVIEDDYDSEFRFGGRPVETLQSLDRNGHVIYVGSFSKVMLPSLRVGLLVAPAPLRTALRTAKYTSDWHTAVPTQAALARFVDDGLLARHIRRMQHTYATRHQAITRVLTDHFADLAELVPSAAGLHVTAFTRGHLADPDALADRAGRARASGVAVYTLAEVAANRSARPGFVFGYGSISAPDIEPGLHRVLGPPKNH</sequence>
<evidence type="ECO:0000256" key="2">
    <source>
        <dbReference type="ARBA" id="ARBA00022898"/>
    </source>
</evidence>
<dbReference type="InterPro" id="IPR015424">
    <property type="entry name" value="PyrdxlP-dep_Trfase"/>
</dbReference>
<keyword evidence="7" id="KW-0032">Aminotransferase</keyword>
<keyword evidence="4" id="KW-0238">DNA-binding</keyword>
<dbReference type="Pfam" id="PF00155">
    <property type="entry name" value="Aminotran_1_2"/>
    <property type="match status" value="1"/>
</dbReference>
<evidence type="ECO:0000259" key="6">
    <source>
        <dbReference type="PROSITE" id="PS50949"/>
    </source>
</evidence>
<dbReference type="InterPro" id="IPR004839">
    <property type="entry name" value="Aminotransferase_I/II_large"/>
</dbReference>
<feature type="domain" description="HTH gntR-type" evidence="6">
    <location>
        <begin position="11"/>
        <end position="79"/>
    </location>
</feature>
<dbReference type="Gene3D" id="1.10.10.10">
    <property type="entry name" value="Winged helix-like DNA-binding domain superfamily/Winged helix DNA-binding domain"/>
    <property type="match status" value="1"/>
</dbReference>
<dbReference type="KEGG" id="slf:JEQ17_00905"/>
<dbReference type="CDD" id="cd00609">
    <property type="entry name" value="AAT_like"/>
    <property type="match status" value="1"/>
</dbReference>
<keyword evidence="2" id="KW-0663">Pyridoxal phosphate</keyword>
<evidence type="ECO:0000256" key="5">
    <source>
        <dbReference type="ARBA" id="ARBA00023163"/>
    </source>
</evidence>
<dbReference type="GO" id="GO:0030170">
    <property type="term" value="F:pyridoxal phosphate binding"/>
    <property type="evidence" value="ECO:0007669"/>
    <property type="project" value="InterPro"/>
</dbReference>
<dbReference type="AlphaFoldDB" id="A0A7T7KTH0"/>
<dbReference type="GO" id="GO:0008483">
    <property type="term" value="F:transaminase activity"/>
    <property type="evidence" value="ECO:0007669"/>
    <property type="project" value="UniProtKB-KW"/>
</dbReference>
<dbReference type="InterPro" id="IPR051446">
    <property type="entry name" value="HTH_trans_reg/aminotransferase"/>
</dbReference>
<dbReference type="InterPro" id="IPR015421">
    <property type="entry name" value="PyrdxlP-dep_Trfase_major"/>
</dbReference>
<dbReference type="PROSITE" id="PS50949">
    <property type="entry name" value="HTH_GNTR"/>
    <property type="match status" value="1"/>
</dbReference>
<dbReference type="GO" id="GO:0003677">
    <property type="term" value="F:DNA binding"/>
    <property type="evidence" value="ECO:0007669"/>
    <property type="project" value="UniProtKB-KW"/>
</dbReference>
<proteinExistence type="inferred from homology"/>
<name>A0A7T7KTH0_9ACTN</name>
<dbReference type="GO" id="GO:0003700">
    <property type="term" value="F:DNA-binding transcription factor activity"/>
    <property type="evidence" value="ECO:0007669"/>
    <property type="project" value="InterPro"/>
</dbReference>
<dbReference type="PANTHER" id="PTHR46577:SF1">
    <property type="entry name" value="HTH-TYPE TRANSCRIPTIONAL REGULATORY PROTEIN GABR"/>
    <property type="match status" value="1"/>
</dbReference>
<keyword evidence="8" id="KW-1185">Reference proteome</keyword>
<dbReference type="CDD" id="cd07377">
    <property type="entry name" value="WHTH_GntR"/>
    <property type="match status" value="1"/>
</dbReference>
<keyword evidence="3" id="KW-0805">Transcription regulation</keyword>
<evidence type="ECO:0000256" key="4">
    <source>
        <dbReference type="ARBA" id="ARBA00023125"/>
    </source>
</evidence>
<protein>
    <submittedName>
        <fullName evidence="7">PLP-dependent aminotransferase family protein</fullName>
    </submittedName>
</protein>
<dbReference type="Gene3D" id="3.40.640.10">
    <property type="entry name" value="Type I PLP-dependent aspartate aminotransferase-like (Major domain)"/>
    <property type="match status" value="1"/>
</dbReference>
<dbReference type="PANTHER" id="PTHR46577">
    <property type="entry name" value="HTH-TYPE TRANSCRIPTIONAL REGULATORY PROTEIN GABR"/>
    <property type="match status" value="1"/>
</dbReference>
<dbReference type="SMART" id="SM00345">
    <property type="entry name" value="HTH_GNTR"/>
    <property type="match status" value="1"/>
</dbReference>
<keyword evidence="7" id="KW-0808">Transferase</keyword>
<dbReference type="Pfam" id="PF00392">
    <property type="entry name" value="GntR"/>
    <property type="match status" value="1"/>
</dbReference>
<dbReference type="Proteomes" id="UP000595636">
    <property type="component" value="Chromosome"/>
</dbReference>